<keyword evidence="1" id="KW-1133">Transmembrane helix</keyword>
<dbReference type="PANTHER" id="PTHR43081:SF20">
    <property type="entry name" value="TWO-COMPONENT RESPONSE REGULATOR"/>
    <property type="match status" value="1"/>
</dbReference>
<keyword evidence="1" id="KW-0472">Membrane</keyword>
<dbReference type="SMART" id="SM00044">
    <property type="entry name" value="CYCc"/>
    <property type="match status" value="1"/>
</dbReference>
<evidence type="ECO:0000313" key="4">
    <source>
        <dbReference type="Proteomes" id="UP001595615"/>
    </source>
</evidence>
<keyword evidence="4" id="KW-1185">Reference proteome</keyword>
<reference evidence="4" key="1">
    <citation type="journal article" date="2019" name="Int. J. Syst. Evol. Microbiol.">
        <title>The Global Catalogue of Microorganisms (GCM) 10K type strain sequencing project: providing services to taxonomists for standard genome sequencing and annotation.</title>
        <authorList>
            <consortium name="The Broad Institute Genomics Platform"/>
            <consortium name="The Broad Institute Genome Sequencing Center for Infectious Disease"/>
            <person name="Wu L."/>
            <person name="Ma J."/>
        </authorList>
    </citation>
    <scope>NUCLEOTIDE SEQUENCE [LARGE SCALE GENOMIC DNA]</scope>
    <source>
        <strain evidence="4">KCTC 42644</strain>
    </source>
</reference>
<evidence type="ECO:0000313" key="3">
    <source>
        <dbReference type="EMBL" id="MFC3712507.1"/>
    </source>
</evidence>
<protein>
    <submittedName>
        <fullName evidence="3">CHASE2 domain-containing protein</fullName>
    </submittedName>
</protein>
<feature type="transmembrane region" description="Helical" evidence="1">
    <location>
        <begin position="317"/>
        <end position="337"/>
    </location>
</feature>
<feature type="transmembrane region" description="Helical" evidence="1">
    <location>
        <begin position="12"/>
        <end position="32"/>
    </location>
</feature>
<comment type="caution">
    <text evidence="3">The sequence shown here is derived from an EMBL/GenBank/DDBJ whole genome shotgun (WGS) entry which is preliminary data.</text>
</comment>
<dbReference type="InterPro" id="IPR050697">
    <property type="entry name" value="Adenylyl/Guanylyl_Cyclase_3/4"/>
</dbReference>
<dbReference type="SMART" id="SM01080">
    <property type="entry name" value="CHASE2"/>
    <property type="match status" value="1"/>
</dbReference>
<dbReference type="Proteomes" id="UP001595615">
    <property type="component" value="Unassembled WGS sequence"/>
</dbReference>
<evidence type="ECO:0000259" key="2">
    <source>
        <dbReference type="PROSITE" id="PS50125"/>
    </source>
</evidence>
<gene>
    <name evidence="3" type="ORF">ACFOMD_08000</name>
</gene>
<accession>A0ABV7XB88</accession>
<feature type="transmembrane region" description="Helical" evidence="1">
    <location>
        <begin position="290"/>
        <end position="310"/>
    </location>
</feature>
<feature type="domain" description="Guanylate cyclase" evidence="2">
    <location>
        <begin position="408"/>
        <end position="540"/>
    </location>
</feature>
<dbReference type="InterPro" id="IPR029787">
    <property type="entry name" value="Nucleotide_cyclase"/>
</dbReference>
<dbReference type="InterPro" id="IPR007890">
    <property type="entry name" value="CHASE2"/>
</dbReference>
<dbReference type="EMBL" id="JBHRXV010000004">
    <property type="protein sequence ID" value="MFC3712507.1"/>
    <property type="molecule type" value="Genomic_DNA"/>
</dbReference>
<dbReference type="SUPFAM" id="SSF55073">
    <property type="entry name" value="Nucleotide cyclase"/>
    <property type="match status" value="1"/>
</dbReference>
<keyword evidence="1" id="KW-0812">Transmembrane</keyword>
<dbReference type="PROSITE" id="PS50125">
    <property type="entry name" value="GUANYLATE_CYCLASE_2"/>
    <property type="match status" value="1"/>
</dbReference>
<dbReference type="Pfam" id="PF05226">
    <property type="entry name" value="CHASE2"/>
    <property type="match status" value="1"/>
</dbReference>
<proteinExistence type="predicted"/>
<sequence length="651" mass="70624">MKLLGGNIGRAIAYVMVAFAAAALAVAGVRYLSFLTSLDNTANDLRVAIQPAEPASKDIVVVALDEATLAQFPYRSPVDRGFLADLLVALQNKGAKVIGLDVILDQPTEEAKDVRLAQVIRDLNTPLFVSYTIEENVVNEDQLAYMNAFVPAERRAAANLLTDPFDGSVRRIYPGASKKDEPLGFVYKALSLAGKPITTKQQVEIAWRPRPDAEAPAFPIYPANAAAFLPDDWIRGKIVLVGAIVSMTDRHRTPLAVYADGDDAMMPGILVQAHGIAQYLEDRKPAKPTLPTVIAVSALFAALGVIITLFKRGIIFNMGLGAVLIVAYWVGAIYGYAYGWAPMVPLVAPTFAFALSLWMMDALIGKAERKQREFVQGAFSRYVSPAVVSQLVKDPTSVSISGTRREATFIFTDIAGFTTLSELLGSEQLSDVLNEYLDGACEIILKYEGTIDKFIGDAIMAIFNAPIPQADHAERAVKCALELDVYAEAFRKRQNEAGVPIGVTRIGVHCGVATIGNFGSHSRMDFTALGDTVNTAARTEGVNKYFGTRICCTDEVVKRCPDLFFRPIGDIVLKGKTEPVTLYSPVSEADAKSDLAKAYAASYELLKLGTPDAADAVRALHDQYPDDPIATFHYERVKKGLVTNLVVMEDK</sequence>
<dbReference type="Pfam" id="PF00211">
    <property type="entry name" value="Guanylate_cyc"/>
    <property type="match status" value="1"/>
</dbReference>
<organism evidence="3 4">
    <name type="scientific">Sphingoaurantiacus capsulatus</name>
    <dbReference type="NCBI Taxonomy" id="1771310"/>
    <lineage>
        <taxon>Bacteria</taxon>
        <taxon>Pseudomonadati</taxon>
        <taxon>Pseudomonadota</taxon>
        <taxon>Alphaproteobacteria</taxon>
        <taxon>Sphingomonadales</taxon>
        <taxon>Sphingosinicellaceae</taxon>
        <taxon>Sphingoaurantiacus</taxon>
    </lineage>
</organism>
<dbReference type="RefSeq" id="WP_380859498.1">
    <property type="nucleotide sequence ID" value="NZ_JBHRXV010000004.1"/>
</dbReference>
<name>A0ABV7XB88_9SPHN</name>
<feature type="transmembrane region" description="Helical" evidence="1">
    <location>
        <begin position="343"/>
        <end position="364"/>
    </location>
</feature>
<dbReference type="Gene3D" id="3.30.70.1230">
    <property type="entry name" value="Nucleotide cyclase"/>
    <property type="match status" value="1"/>
</dbReference>
<dbReference type="CDD" id="cd07302">
    <property type="entry name" value="CHD"/>
    <property type="match status" value="1"/>
</dbReference>
<dbReference type="PANTHER" id="PTHR43081">
    <property type="entry name" value="ADENYLATE CYCLASE, TERMINAL-DIFFERENTIATION SPECIFIC-RELATED"/>
    <property type="match status" value="1"/>
</dbReference>
<dbReference type="InterPro" id="IPR001054">
    <property type="entry name" value="A/G_cyclase"/>
</dbReference>
<evidence type="ECO:0000256" key="1">
    <source>
        <dbReference type="SAM" id="Phobius"/>
    </source>
</evidence>